<evidence type="ECO:0000259" key="7">
    <source>
        <dbReference type="PROSITE" id="PS50156"/>
    </source>
</evidence>
<proteinExistence type="predicted"/>
<keyword evidence="5 6" id="KW-0472">Membrane</keyword>
<feature type="transmembrane region" description="Helical" evidence="6">
    <location>
        <begin position="526"/>
        <end position="544"/>
    </location>
</feature>
<evidence type="ECO:0000313" key="9">
    <source>
        <dbReference type="Proteomes" id="UP000550260"/>
    </source>
</evidence>
<feature type="transmembrane region" description="Helical" evidence="6">
    <location>
        <begin position="247"/>
        <end position="272"/>
    </location>
</feature>
<feature type="transmembrane region" description="Helical" evidence="6">
    <location>
        <begin position="324"/>
        <end position="348"/>
    </location>
</feature>
<feature type="domain" description="SSD" evidence="7">
    <location>
        <begin position="221"/>
        <end position="349"/>
    </location>
</feature>
<dbReference type="InterPro" id="IPR050545">
    <property type="entry name" value="Mycobact_MmpL"/>
</dbReference>
<accession>A0A8E2B953</accession>
<name>A0A8E2B953_9PSEU</name>
<evidence type="ECO:0000256" key="5">
    <source>
        <dbReference type="ARBA" id="ARBA00023136"/>
    </source>
</evidence>
<evidence type="ECO:0000256" key="2">
    <source>
        <dbReference type="ARBA" id="ARBA00022475"/>
    </source>
</evidence>
<evidence type="ECO:0000313" key="8">
    <source>
        <dbReference type="EMBL" id="MBB2505726.1"/>
    </source>
</evidence>
<dbReference type="AlphaFoldDB" id="A0A8E2B953"/>
<dbReference type="Gene3D" id="1.20.1640.10">
    <property type="entry name" value="Multidrug efflux transporter AcrB transmembrane domain"/>
    <property type="match status" value="2"/>
</dbReference>
<feature type="transmembrane region" description="Helical" evidence="6">
    <location>
        <begin position="594"/>
        <end position="618"/>
    </location>
</feature>
<reference evidence="8 9" key="1">
    <citation type="submission" date="2020-08" db="EMBL/GenBank/DDBJ databases">
        <title>Amycolatopsis echigonensis JCM 21831.</title>
        <authorList>
            <person name="Tedsree N."/>
            <person name="Kuncharoen N."/>
            <person name="Likhitwitayawuid K."/>
            <person name="Tanasupawat S."/>
        </authorList>
    </citation>
    <scope>NUCLEOTIDE SEQUENCE [LARGE SCALE GENOMIC DNA]</scope>
    <source>
        <strain evidence="8 9">JCM 21831</strain>
    </source>
</reference>
<keyword evidence="3 6" id="KW-0812">Transmembrane</keyword>
<comment type="caution">
    <text evidence="8">The sequence shown here is derived from an EMBL/GenBank/DDBJ whole genome shotgun (WGS) entry which is preliminary data.</text>
</comment>
<organism evidence="8 9">
    <name type="scientific">Amycolatopsis echigonensis</name>
    <dbReference type="NCBI Taxonomy" id="2576905"/>
    <lineage>
        <taxon>Bacteria</taxon>
        <taxon>Bacillati</taxon>
        <taxon>Actinomycetota</taxon>
        <taxon>Actinomycetes</taxon>
        <taxon>Pseudonocardiales</taxon>
        <taxon>Pseudonocardiaceae</taxon>
        <taxon>Amycolatopsis</taxon>
    </lineage>
</organism>
<dbReference type="InterPro" id="IPR004869">
    <property type="entry name" value="MMPL_dom"/>
</dbReference>
<feature type="transmembrane region" description="Helical" evidence="6">
    <location>
        <begin position="298"/>
        <end position="318"/>
    </location>
</feature>
<keyword evidence="4 6" id="KW-1133">Transmembrane helix</keyword>
<feature type="transmembrane region" description="Helical" evidence="6">
    <location>
        <begin position="35"/>
        <end position="55"/>
    </location>
</feature>
<dbReference type="GO" id="GO:0005886">
    <property type="term" value="C:plasma membrane"/>
    <property type="evidence" value="ECO:0007669"/>
    <property type="project" value="UniProtKB-SubCell"/>
</dbReference>
<dbReference type="Pfam" id="PF03176">
    <property type="entry name" value="MMPL"/>
    <property type="match status" value="2"/>
</dbReference>
<evidence type="ECO:0000256" key="6">
    <source>
        <dbReference type="SAM" id="Phobius"/>
    </source>
</evidence>
<dbReference type="PANTHER" id="PTHR33406">
    <property type="entry name" value="MEMBRANE PROTEIN MJ1562-RELATED"/>
    <property type="match status" value="1"/>
</dbReference>
<feature type="transmembrane region" description="Helical" evidence="6">
    <location>
        <begin position="639"/>
        <end position="659"/>
    </location>
</feature>
<dbReference type="SUPFAM" id="SSF82866">
    <property type="entry name" value="Multidrug efflux transporter AcrB transmembrane domain"/>
    <property type="match status" value="2"/>
</dbReference>
<dbReference type="EMBL" id="JACJHR010000118">
    <property type="protein sequence ID" value="MBB2505726.1"/>
    <property type="molecule type" value="Genomic_DNA"/>
</dbReference>
<feature type="transmembrane region" description="Helical" evidence="6">
    <location>
        <begin position="551"/>
        <end position="574"/>
    </location>
</feature>
<feature type="transmembrane region" description="Helical" evidence="6">
    <location>
        <begin position="205"/>
        <end position="235"/>
    </location>
</feature>
<feature type="transmembrane region" description="Helical" evidence="6">
    <location>
        <begin position="671"/>
        <end position="692"/>
    </location>
</feature>
<comment type="subcellular location">
    <subcellularLocation>
        <location evidence="1">Cell membrane</location>
        <topology evidence="1">Multi-pass membrane protein</topology>
    </subcellularLocation>
</comment>
<dbReference type="PROSITE" id="PS50156">
    <property type="entry name" value="SSD"/>
    <property type="match status" value="1"/>
</dbReference>
<keyword evidence="2" id="KW-1003">Cell membrane</keyword>
<dbReference type="Proteomes" id="UP000550260">
    <property type="component" value="Unassembled WGS sequence"/>
</dbReference>
<sequence>MVTSLDTDLPDPTTDQARAGLHGRWGVAMARNARWVLLTWGIVIVALGALAPGVFSSLAGAGWQANGSESVQVRELARQHFGGQGSTAVQVVVHSDRFTSDDPAVREVISRVAGVLERDDRIASVVAPQPGASISPDGHTAIVLAGAGADSDEMVRVVDDLKDQLTGLSTPDVQVSPTGASALWSDFNQANHDAMIQAEMLSWPVTLAIMVLAFGSLVAAGLPLLLTLAGLVASAGGLVLLNEITPISVWAMNFAMMFALALGIDYALFLVVRFRAGMRRHGDRLAAVAETMDTAGKAVLLSGLTVLVSLSAVLLVPAPAVRTMAVGIMLAVVFVLAATLSLLPVVLAKLGDRVNAASLPWAKRQQHRSPVFARWGELLHRRPWPFALGALAVLVLLTIPVFGLKVAMPSIQVVPADAPVRQGYETVQQAMGQGAPGMLQIITPAKDAGEVTRIAQGTDGVVTAMPAQPAADGSGYSFIQVLPADDPSSQHLQSTLDTLRAALPADALVGGAAAENLDLQTALDDYLPLVVGVILTLGFLLLLASLQAPLIALLGTVVSLLSTTAAFGVAKLIFQDGHGASLLGFTPQGFLDGWAPVFFFAMIFAIAMDYTVFLLSAAKEHYETSGDPRAGHVEGLAHSGRVILAAAAVMVAVFFTFALADPLPPKEMGVILGIAVLLDAALIRLVLLPVLLRLTGHAAWWCPAWLRRALPKISFAHG</sequence>
<evidence type="ECO:0000256" key="1">
    <source>
        <dbReference type="ARBA" id="ARBA00004651"/>
    </source>
</evidence>
<evidence type="ECO:0000256" key="4">
    <source>
        <dbReference type="ARBA" id="ARBA00022989"/>
    </source>
</evidence>
<dbReference type="InterPro" id="IPR000731">
    <property type="entry name" value="SSD"/>
</dbReference>
<gene>
    <name evidence="8" type="ORF">H5411_42245</name>
</gene>
<evidence type="ECO:0000256" key="3">
    <source>
        <dbReference type="ARBA" id="ARBA00022692"/>
    </source>
</evidence>
<protein>
    <submittedName>
        <fullName evidence="8">MMPL family transporter</fullName>
    </submittedName>
</protein>
<dbReference type="PANTHER" id="PTHR33406:SF13">
    <property type="entry name" value="MEMBRANE PROTEIN YDFJ"/>
    <property type="match status" value="1"/>
</dbReference>
<dbReference type="RefSeq" id="WP_183127208.1">
    <property type="nucleotide sequence ID" value="NZ_JACJHR010000118.1"/>
</dbReference>
<feature type="transmembrane region" description="Helical" evidence="6">
    <location>
        <begin position="384"/>
        <end position="404"/>
    </location>
</feature>